<dbReference type="InterPro" id="IPR011969">
    <property type="entry name" value="Clan_AA_Asp_peptidase_C"/>
</dbReference>
<dbReference type="PROSITE" id="PS00141">
    <property type="entry name" value="ASP_PROTEASE"/>
    <property type="match status" value="1"/>
</dbReference>
<dbReference type="PROSITE" id="PS51257">
    <property type="entry name" value="PROKAR_LIPOPROTEIN"/>
    <property type="match status" value="1"/>
</dbReference>
<dbReference type="AlphaFoldDB" id="A0A679GEW4"/>
<name>A0A679GEW4_9GAMM</name>
<evidence type="ECO:0008006" key="4">
    <source>
        <dbReference type="Google" id="ProtNLM"/>
    </source>
</evidence>
<sequence>MRRLELSCLGLLLMACTSAWAEPVVQVVGLFPNAAVISVDGQRKLVRVGQTGPGGVQVVSADSKGAVLRIDGVERPYALSREYNSAAPPPGSTDAAASAPRKAQMSIARGNNGHYMVAGSINGHPVQFMVDTGATSVAMNENQARMLGLDYRVEGKPMTASTAGGNVRAWRVRFDRVKVGPLEVLGVEGAVVEGDAPVDVLLGMSFLNQVRWREDQGVLRLESKF</sequence>
<dbReference type="Proteomes" id="UP000501237">
    <property type="component" value="Chromosome"/>
</dbReference>
<evidence type="ECO:0000256" key="1">
    <source>
        <dbReference type="SAM" id="SignalP"/>
    </source>
</evidence>
<organism evidence="2 3">
    <name type="scientific">Metapseudomonas otitidis</name>
    <dbReference type="NCBI Taxonomy" id="319939"/>
    <lineage>
        <taxon>Bacteria</taxon>
        <taxon>Pseudomonadati</taxon>
        <taxon>Pseudomonadota</taxon>
        <taxon>Gammaproteobacteria</taxon>
        <taxon>Pseudomonadales</taxon>
        <taxon>Pseudomonadaceae</taxon>
        <taxon>Metapseudomonas</taxon>
    </lineage>
</organism>
<accession>A0A679GEW4</accession>
<dbReference type="EMBL" id="AP022642">
    <property type="protein sequence ID" value="BCA26868.1"/>
    <property type="molecule type" value="Genomic_DNA"/>
</dbReference>
<gene>
    <name evidence="2" type="ORF">PtoMrB4_08450</name>
</gene>
<dbReference type="NCBIfam" id="TIGR02281">
    <property type="entry name" value="clan_AA_DTGA"/>
    <property type="match status" value="1"/>
</dbReference>
<dbReference type="InterPro" id="IPR034122">
    <property type="entry name" value="Retropepsin-like_bacterial"/>
</dbReference>
<dbReference type="Pfam" id="PF13975">
    <property type="entry name" value="gag-asp_proteas"/>
    <property type="match status" value="1"/>
</dbReference>
<evidence type="ECO:0000313" key="2">
    <source>
        <dbReference type="EMBL" id="BCA26868.1"/>
    </source>
</evidence>
<feature type="chain" id="PRO_5025637680" description="Aspartyl protease family protein" evidence="1">
    <location>
        <begin position="22"/>
        <end position="225"/>
    </location>
</feature>
<dbReference type="RefSeq" id="WP_044402492.1">
    <property type="nucleotide sequence ID" value="NZ_AP022642.1"/>
</dbReference>
<reference evidence="2 3" key="1">
    <citation type="journal article" date="2020" name="Microbiol. Resour. Announc.">
        <title>Complete genome sequence of Pseudomonas otitidis strain MrB4, isolated from Lake Biwa in Japan.</title>
        <authorList>
            <person name="Miyazaki K."/>
            <person name="Hase E."/>
            <person name="Maruya T."/>
        </authorList>
    </citation>
    <scope>NUCLEOTIDE SEQUENCE [LARGE SCALE GENOMIC DNA]</scope>
    <source>
        <strain evidence="2 3">MrB4</strain>
    </source>
</reference>
<dbReference type="GO" id="GO:0006508">
    <property type="term" value="P:proteolysis"/>
    <property type="evidence" value="ECO:0007669"/>
    <property type="project" value="InterPro"/>
</dbReference>
<feature type="signal peptide" evidence="1">
    <location>
        <begin position="1"/>
        <end position="21"/>
    </location>
</feature>
<dbReference type="InterPro" id="IPR001969">
    <property type="entry name" value="Aspartic_peptidase_AS"/>
</dbReference>
<dbReference type="GeneID" id="57396058"/>
<evidence type="ECO:0000313" key="3">
    <source>
        <dbReference type="Proteomes" id="UP000501237"/>
    </source>
</evidence>
<dbReference type="Gene3D" id="2.40.70.10">
    <property type="entry name" value="Acid Proteases"/>
    <property type="match status" value="1"/>
</dbReference>
<dbReference type="InterPro" id="IPR021109">
    <property type="entry name" value="Peptidase_aspartic_dom_sf"/>
</dbReference>
<keyword evidence="1" id="KW-0732">Signal</keyword>
<protein>
    <recommendedName>
        <fullName evidence="4">Aspartyl protease family protein</fullName>
    </recommendedName>
</protein>
<dbReference type="CDD" id="cd05483">
    <property type="entry name" value="retropepsin_like_bacteria"/>
    <property type="match status" value="1"/>
</dbReference>
<proteinExistence type="predicted"/>
<dbReference type="GO" id="GO:0004190">
    <property type="term" value="F:aspartic-type endopeptidase activity"/>
    <property type="evidence" value="ECO:0007669"/>
    <property type="project" value="InterPro"/>
</dbReference>
<dbReference type="KEGG" id="poj:PtoMrB4_08450"/>
<dbReference type="SUPFAM" id="SSF50630">
    <property type="entry name" value="Acid proteases"/>
    <property type="match status" value="1"/>
</dbReference>